<dbReference type="Proteomes" id="UP001377567">
    <property type="component" value="Unassembled WGS sequence"/>
</dbReference>
<dbReference type="InterPro" id="IPR013640">
    <property type="entry name" value="Vfa1"/>
</dbReference>
<proteinExistence type="predicted"/>
<dbReference type="AlphaFoldDB" id="A0AAV5RT34"/>
<dbReference type="Pfam" id="PF08432">
    <property type="entry name" value="Vfa1"/>
    <property type="match status" value="1"/>
</dbReference>
<organism evidence="2 3">
    <name type="scientific">Maudiozyma humilis</name>
    <name type="common">Sour dough yeast</name>
    <name type="synonym">Kazachstania humilis</name>
    <dbReference type="NCBI Taxonomy" id="51915"/>
    <lineage>
        <taxon>Eukaryota</taxon>
        <taxon>Fungi</taxon>
        <taxon>Dikarya</taxon>
        <taxon>Ascomycota</taxon>
        <taxon>Saccharomycotina</taxon>
        <taxon>Saccharomycetes</taxon>
        <taxon>Saccharomycetales</taxon>
        <taxon>Saccharomycetaceae</taxon>
        <taxon>Maudiozyma</taxon>
    </lineage>
</organism>
<feature type="region of interest" description="Disordered" evidence="1">
    <location>
        <begin position="140"/>
        <end position="192"/>
    </location>
</feature>
<feature type="region of interest" description="Disordered" evidence="1">
    <location>
        <begin position="95"/>
        <end position="121"/>
    </location>
</feature>
<name>A0AAV5RT34_MAUHU</name>
<dbReference type="EMBL" id="BTGD01000003">
    <property type="protein sequence ID" value="GMM54590.1"/>
    <property type="molecule type" value="Genomic_DNA"/>
</dbReference>
<dbReference type="GO" id="GO:0007034">
    <property type="term" value="P:vacuolar transport"/>
    <property type="evidence" value="ECO:0007669"/>
    <property type="project" value="TreeGrafter"/>
</dbReference>
<dbReference type="PANTHER" id="PTHR28218:SF1">
    <property type="entry name" value="VPS4-ASSOCIATED PROTEIN 1"/>
    <property type="match status" value="1"/>
</dbReference>
<reference evidence="2 3" key="1">
    <citation type="journal article" date="2023" name="Elife">
        <title>Identification of key yeast species and microbe-microbe interactions impacting larval growth of Drosophila in the wild.</title>
        <authorList>
            <person name="Mure A."/>
            <person name="Sugiura Y."/>
            <person name="Maeda R."/>
            <person name="Honda K."/>
            <person name="Sakurai N."/>
            <person name="Takahashi Y."/>
            <person name="Watada M."/>
            <person name="Katoh T."/>
            <person name="Gotoh A."/>
            <person name="Gotoh Y."/>
            <person name="Taniguchi I."/>
            <person name="Nakamura K."/>
            <person name="Hayashi T."/>
            <person name="Katayama T."/>
            <person name="Uemura T."/>
            <person name="Hattori Y."/>
        </authorList>
    </citation>
    <scope>NUCLEOTIDE SEQUENCE [LARGE SCALE GENOMIC DNA]</scope>
    <source>
        <strain evidence="2 3">KH-74</strain>
    </source>
</reference>
<evidence type="ECO:0000313" key="3">
    <source>
        <dbReference type="Proteomes" id="UP001377567"/>
    </source>
</evidence>
<feature type="compositionally biased region" description="Basic and acidic residues" evidence="1">
    <location>
        <begin position="95"/>
        <end position="111"/>
    </location>
</feature>
<comment type="caution">
    <text evidence="2">The sequence shown here is derived from an EMBL/GenBank/DDBJ whole genome shotgun (WGS) entry which is preliminary data.</text>
</comment>
<evidence type="ECO:0000256" key="1">
    <source>
        <dbReference type="SAM" id="MobiDB-lite"/>
    </source>
</evidence>
<protein>
    <submittedName>
        <fullName evidence="2">Vfa1 protein</fullName>
    </submittedName>
</protein>
<sequence>MNNYVRRQVAPKDMQPCSICHTPSTTVLYNDALKDVLYTCPIHLQDNPSFVTPVHSEEYAATLATLQRLQQQLKAEASKGSGSWDTWVNRVFAKKGEEDKKEEKTEKKEDESTPATLQEQYSQTLDRLTALQQQTRRYKLSDTMFQHRQQARRQQELAVARRQREEANYSNTAPEDLERNFSFPSVPSGDPK</sequence>
<gene>
    <name evidence="2" type="ORF">DAKH74_012060</name>
</gene>
<keyword evidence="3" id="KW-1185">Reference proteome</keyword>
<dbReference type="PANTHER" id="PTHR28218">
    <property type="entry name" value="VPS4-ASSOCIATED PROTEIN 1"/>
    <property type="match status" value="1"/>
</dbReference>
<dbReference type="GO" id="GO:0005768">
    <property type="term" value="C:endosome"/>
    <property type="evidence" value="ECO:0007669"/>
    <property type="project" value="TreeGrafter"/>
</dbReference>
<accession>A0AAV5RT34</accession>
<evidence type="ECO:0000313" key="2">
    <source>
        <dbReference type="EMBL" id="GMM54590.1"/>
    </source>
</evidence>